<evidence type="ECO:0000256" key="2">
    <source>
        <dbReference type="ARBA" id="ARBA00022475"/>
    </source>
</evidence>
<feature type="transmembrane region" description="Helical" evidence="7">
    <location>
        <begin position="326"/>
        <end position="352"/>
    </location>
</feature>
<dbReference type="AlphaFoldDB" id="A0A2G9XBP8"/>
<reference evidence="10 11" key="1">
    <citation type="submission" date="2017-09" db="EMBL/GenBank/DDBJ databases">
        <title>Depth-based differentiation of microbial function through sediment-hosted aquifers and enrichment of novel symbionts in the deep terrestrial subsurface.</title>
        <authorList>
            <person name="Probst A.J."/>
            <person name="Ladd B."/>
            <person name="Jarett J.K."/>
            <person name="Geller-Mcgrath D.E."/>
            <person name="Sieber C.M."/>
            <person name="Emerson J.B."/>
            <person name="Anantharaman K."/>
            <person name="Thomas B.C."/>
            <person name="Malmstrom R."/>
            <person name="Stieglmeier M."/>
            <person name="Klingl A."/>
            <person name="Woyke T."/>
            <person name="Ryan C.M."/>
            <person name="Banfield J.F."/>
        </authorList>
    </citation>
    <scope>NUCLEOTIDE SEQUENCE [LARGE SCALE GENOMIC DNA]</scope>
    <source>
        <strain evidence="10">CG23_combo_of_CG06-09_8_20_14_all_40_14</strain>
    </source>
</reference>
<evidence type="ECO:0000256" key="7">
    <source>
        <dbReference type="SAM" id="Phobius"/>
    </source>
</evidence>
<evidence type="ECO:0000256" key="4">
    <source>
        <dbReference type="ARBA" id="ARBA00022989"/>
    </source>
</evidence>
<feature type="transmembrane region" description="Helical" evidence="7">
    <location>
        <begin position="26"/>
        <end position="45"/>
    </location>
</feature>
<comment type="similarity">
    <text evidence="6">Belongs to the ABC-4 integral membrane protein family.</text>
</comment>
<evidence type="ECO:0000259" key="8">
    <source>
        <dbReference type="Pfam" id="PF02687"/>
    </source>
</evidence>
<protein>
    <recommendedName>
        <fullName evidence="12">Multidrug ABC transporter substrate-binding protein</fullName>
    </recommendedName>
</protein>
<dbReference type="InterPro" id="IPR050250">
    <property type="entry name" value="Macrolide_Exporter_MacB"/>
</dbReference>
<dbReference type="PANTHER" id="PTHR30572">
    <property type="entry name" value="MEMBRANE COMPONENT OF TRANSPORTER-RELATED"/>
    <property type="match status" value="1"/>
</dbReference>
<dbReference type="Pfam" id="PF02687">
    <property type="entry name" value="FtsX"/>
    <property type="match status" value="1"/>
</dbReference>
<feature type="transmembrane region" description="Helical" evidence="7">
    <location>
        <begin position="282"/>
        <end position="306"/>
    </location>
</feature>
<evidence type="ECO:0000256" key="3">
    <source>
        <dbReference type="ARBA" id="ARBA00022692"/>
    </source>
</evidence>
<gene>
    <name evidence="10" type="ORF">COX53_02930</name>
</gene>
<accession>A0A2G9XBP8</accession>
<comment type="subcellular location">
    <subcellularLocation>
        <location evidence="1">Cell membrane</location>
        <topology evidence="1">Multi-pass membrane protein</topology>
    </subcellularLocation>
</comment>
<evidence type="ECO:0000256" key="1">
    <source>
        <dbReference type="ARBA" id="ARBA00004651"/>
    </source>
</evidence>
<dbReference type="InterPro" id="IPR003838">
    <property type="entry name" value="ABC3_permease_C"/>
</dbReference>
<evidence type="ECO:0000256" key="5">
    <source>
        <dbReference type="ARBA" id="ARBA00023136"/>
    </source>
</evidence>
<dbReference type="PANTHER" id="PTHR30572:SF4">
    <property type="entry name" value="ABC TRANSPORTER PERMEASE YTRF"/>
    <property type="match status" value="1"/>
</dbReference>
<feature type="transmembrane region" description="Helical" evidence="7">
    <location>
        <begin position="364"/>
        <end position="386"/>
    </location>
</feature>
<keyword evidence="5 7" id="KW-0472">Membrane</keyword>
<evidence type="ECO:0008006" key="12">
    <source>
        <dbReference type="Google" id="ProtNLM"/>
    </source>
</evidence>
<keyword evidence="3 7" id="KW-0812">Transmembrane</keyword>
<dbReference type="Proteomes" id="UP000231388">
    <property type="component" value="Unassembled WGS sequence"/>
</dbReference>
<name>A0A2G9XBP8_UNCKA</name>
<feature type="domain" description="ABC3 transporter permease C-terminal" evidence="8">
    <location>
        <begin position="286"/>
        <end position="396"/>
    </location>
</feature>
<dbReference type="GO" id="GO:0022857">
    <property type="term" value="F:transmembrane transporter activity"/>
    <property type="evidence" value="ECO:0007669"/>
    <property type="project" value="TreeGrafter"/>
</dbReference>
<dbReference type="InterPro" id="IPR025857">
    <property type="entry name" value="MacB_PCD"/>
</dbReference>
<organism evidence="10 11">
    <name type="scientific">candidate division WWE3 bacterium CG23_combo_of_CG06-09_8_20_14_all_40_14</name>
    <dbReference type="NCBI Taxonomy" id="1975095"/>
    <lineage>
        <taxon>Bacteria</taxon>
        <taxon>Katanobacteria</taxon>
    </lineage>
</organism>
<sequence>MNKFVKFFETVKLAINAINSNKVRSLLTMLGVIIGVASVILLVSIGNGITGYVTSEFEKLGSNLILATPGKVTVAIGGGNPTSGLTNSKFSETEIKNIERLTGTVEAVTIEATDSKRAKYKKNEYYSMIYASDHNLLEVINYKVISGRFFTKAEYQSAARVAVIGNTIVEKLFKNENPLGKEFTLDDKKFIVIGVYEKRGGFGGSDNDSIITIPFTTAKLLFNMRRISGINIKTKPSIEINDAKKSIEKAFLMTLTKDDFTLFTAEELLSSINGILSTLTTALAGIAAISLLVGGIGIMNIMLVSVTERTREIGLRKAVGATPNNILVQFLTESLIISVIGGLNGIFLGYLGSLVLKNFIPATLTLNSVLLAFAFSAGVGIIFGTYPAYKAAKKNPIDALRYE</sequence>
<evidence type="ECO:0000256" key="6">
    <source>
        <dbReference type="ARBA" id="ARBA00038076"/>
    </source>
</evidence>
<evidence type="ECO:0000259" key="9">
    <source>
        <dbReference type="Pfam" id="PF12704"/>
    </source>
</evidence>
<dbReference type="GO" id="GO:0005886">
    <property type="term" value="C:plasma membrane"/>
    <property type="evidence" value="ECO:0007669"/>
    <property type="project" value="UniProtKB-SubCell"/>
</dbReference>
<keyword evidence="4 7" id="KW-1133">Transmembrane helix</keyword>
<dbReference type="EMBL" id="PCQY01000034">
    <property type="protein sequence ID" value="PIP04357.1"/>
    <property type="molecule type" value="Genomic_DNA"/>
</dbReference>
<dbReference type="Pfam" id="PF12704">
    <property type="entry name" value="MacB_PCD"/>
    <property type="match status" value="1"/>
</dbReference>
<comment type="caution">
    <text evidence="10">The sequence shown here is derived from an EMBL/GenBank/DDBJ whole genome shotgun (WGS) entry which is preliminary data.</text>
</comment>
<evidence type="ECO:0000313" key="11">
    <source>
        <dbReference type="Proteomes" id="UP000231388"/>
    </source>
</evidence>
<feature type="domain" description="MacB-like periplasmic core" evidence="9">
    <location>
        <begin position="25"/>
        <end position="249"/>
    </location>
</feature>
<keyword evidence="2" id="KW-1003">Cell membrane</keyword>
<proteinExistence type="inferred from homology"/>
<evidence type="ECO:0000313" key="10">
    <source>
        <dbReference type="EMBL" id="PIP04357.1"/>
    </source>
</evidence>